<keyword evidence="2" id="KW-0575">Peroxidase</keyword>
<dbReference type="Pfam" id="PF20628">
    <property type="entry name" value="Dyp_perox_C"/>
    <property type="match status" value="1"/>
</dbReference>
<dbReference type="GO" id="GO:0004601">
    <property type="term" value="F:peroxidase activity"/>
    <property type="evidence" value="ECO:0007669"/>
    <property type="project" value="UniProtKB-KW"/>
</dbReference>
<dbReference type="SUPFAM" id="SSF54909">
    <property type="entry name" value="Dimeric alpha+beta barrel"/>
    <property type="match status" value="1"/>
</dbReference>
<dbReference type="GO" id="GO:0005829">
    <property type="term" value="C:cytosol"/>
    <property type="evidence" value="ECO:0007669"/>
    <property type="project" value="TreeGrafter"/>
</dbReference>
<sequence length="313" mass="35098">MSKTPQLGIFNEEATHFYFLEYHLNSKNSVQVKQVIAGVLNTCKKQCPAVSIVVSFGETAWHFLQPNWMPSTLKSFKTLHGEKGHQALSTQADLFFWVHGIDISQVFDIALTIDRQLKSIAHLALQERGFSYHQNLDLIGFEDGTANPETDELKLEAAVIAEGLPGAGGCLVLSQKWLHDLEKWNDIPIHCQEAVVGRTKLENIELEGEAMPSDSHISRTDLKVDEVAMKIYRRSAPFGSVTEKGLFFLAFGCELLRFTTQLESMYGLTEDHTIDQLLNFSKAVTGSYWFAPSQEDLEALLVVPESLSEKEHV</sequence>
<dbReference type="InterPro" id="IPR011008">
    <property type="entry name" value="Dimeric_a/b-barrel"/>
</dbReference>
<dbReference type="EMBL" id="UOFC01000088">
    <property type="protein sequence ID" value="VAW46133.1"/>
    <property type="molecule type" value="Genomic_DNA"/>
</dbReference>
<evidence type="ECO:0000256" key="1">
    <source>
        <dbReference type="ARBA" id="ARBA00001970"/>
    </source>
</evidence>
<dbReference type="GO" id="GO:0020037">
    <property type="term" value="F:heme binding"/>
    <property type="evidence" value="ECO:0007669"/>
    <property type="project" value="InterPro"/>
</dbReference>
<dbReference type="InterPro" id="IPR048327">
    <property type="entry name" value="Dyp_perox_N"/>
</dbReference>
<dbReference type="PROSITE" id="PS51404">
    <property type="entry name" value="DYP_PEROXIDASE"/>
    <property type="match status" value="1"/>
</dbReference>
<protein>
    <submittedName>
        <fullName evidence="9">Uncharacterized protein</fullName>
    </submittedName>
</protein>
<proteinExistence type="inferred from homology"/>
<feature type="domain" description="Dyp-type peroxidase N-terminal" evidence="7">
    <location>
        <begin position="49"/>
        <end position="130"/>
    </location>
</feature>
<comment type="cofactor">
    <cofactor evidence="1">
        <name>heme b</name>
        <dbReference type="ChEBI" id="CHEBI:60344"/>
    </cofactor>
</comment>
<dbReference type="Pfam" id="PF04261">
    <property type="entry name" value="Dyp_perox_N"/>
    <property type="match status" value="1"/>
</dbReference>
<name>A0A3B0W146_9ZZZZ</name>
<gene>
    <name evidence="9" type="ORF">MNBD_GAMMA03-769</name>
</gene>
<dbReference type="PANTHER" id="PTHR30521:SF0">
    <property type="entry name" value="DYP-TYPE PEROXIDASE FAMILY PROTEIN"/>
    <property type="match status" value="1"/>
</dbReference>
<evidence type="ECO:0000256" key="6">
    <source>
        <dbReference type="ARBA" id="ARBA00025737"/>
    </source>
</evidence>
<evidence type="ECO:0000256" key="3">
    <source>
        <dbReference type="ARBA" id="ARBA00022723"/>
    </source>
</evidence>
<reference evidence="9" key="1">
    <citation type="submission" date="2018-06" db="EMBL/GenBank/DDBJ databases">
        <authorList>
            <person name="Zhirakovskaya E."/>
        </authorList>
    </citation>
    <scope>NUCLEOTIDE SEQUENCE</scope>
</reference>
<dbReference type="InterPro" id="IPR006314">
    <property type="entry name" value="Dyp_peroxidase"/>
</dbReference>
<evidence type="ECO:0000256" key="2">
    <source>
        <dbReference type="ARBA" id="ARBA00022559"/>
    </source>
</evidence>
<keyword evidence="4" id="KW-0560">Oxidoreductase</keyword>
<feature type="domain" description="Dyp-type peroxidase C-terminal" evidence="8">
    <location>
        <begin position="135"/>
        <end position="295"/>
    </location>
</feature>
<dbReference type="AlphaFoldDB" id="A0A3B0W146"/>
<evidence type="ECO:0000256" key="4">
    <source>
        <dbReference type="ARBA" id="ARBA00023002"/>
    </source>
</evidence>
<organism evidence="9">
    <name type="scientific">hydrothermal vent metagenome</name>
    <dbReference type="NCBI Taxonomy" id="652676"/>
    <lineage>
        <taxon>unclassified sequences</taxon>
        <taxon>metagenomes</taxon>
        <taxon>ecological metagenomes</taxon>
    </lineage>
</organism>
<evidence type="ECO:0000259" key="8">
    <source>
        <dbReference type="Pfam" id="PF20628"/>
    </source>
</evidence>
<evidence type="ECO:0000259" key="7">
    <source>
        <dbReference type="Pfam" id="PF04261"/>
    </source>
</evidence>
<comment type="similarity">
    <text evidence="6">Belongs to the DyP-type peroxidase family.</text>
</comment>
<evidence type="ECO:0000256" key="5">
    <source>
        <dbReference type="ARBA" id="ARBA00023004"/>
    </source>
</evidence>
<dbReference type="InterPro" id="IPR048328">
    <property type="entry name" value="Dyp_perox_C"/>
</dbReference>
<dbReference type="GO" id="GO:0046872">
    <property type="term" value="F:metal ion binding"/>
    <property type="evidence" value="ECO:0007669"/>
    <property type="project" value="UniProtKB-KW"/>
</dbReference>
<keyword evidence="5" id="KW-0408">Iron</keyword>
<dbReference type="NCBIfam" id="TIGR01413">
    <property type="entry name" value="Dyp_perox_fam"/>
    <property type="match status" value="1"/>
</dbReference>
<keyword evidence="3" id="KW-0479">Metal-binding</keyword>
<accession>A0A3B0W146</accession>
<evidence type="ECO:0000313" key="9">
    <source>
        <dbReference type="EMBL" id="VAW46133.1"/>
    </source>
</evidence>
<dbReference type="PANTHER" id="PTHR30521">
    <property type="entry name" value="DEFERROCHELATASE/PEROXIDASE"/>
    <property type="match status" value="1"/>
</dbReference>